<reference evidence="2" key="1">
    <citation type="journal article" date="2024" name="Gigascience">
        <title>Chromosome-level genome of the poultry shaft louse Menopon gallinae provides insight into the host-switching and adaptive evolution of parasitic lice.</title>
        <authorList>
            <person name="Xu Y."/>
            <person name="Ma L."/>
            <person name="Liu S."/>
            <person name="Liang Y."/>
            <person name="Liu Q."/>
            <person name="He Z."/>
            <person name="Tian L."/>
            <person name="Duan Y."/>
            <person name="Cai W."/>
            <person name="Li H."/>
            <person name="Song F."/>
        </authorList>
    </citation>
    <scope>NUCLEOTIDE SEQUENCE</scope>
    <source>
        <strain evidence="2">Cailab_2023a</strain>
    </source>
</reference>
<accession>A0AAW2IEV6</accession>
<dbReference type="EMBL" id="JARGDH010000001">
    <property type="protein sequence ID" value="KAL0280680.1"/>
    <property type="molecule type" value="Genomic_DNA"/>
</dbReference>
<evidence type="ECO:0000256" key="1">
    <source>
        <dbReference type="SAM" id="MobiDB-lite"/>
    </source>
</evidence>
<protein>
    <submittedName>
        <fullName evidence="2">Uncharacterized protein</fullName>
    </submittedName>
</protein>
<dbReference type="AlphaFoldDB" id="A0AAW2IEV6"/>
<gene>
    <name evidence="2" type="ORF">PYX00_001906</name>
</gene>
<name>A0AAW2IEV6_9NEOP</name>
<evidence type="ECO:0000313" key="2">
    <source>
        <dbReference type="EMBL" id="KAL0280680.1"/>
    </source>
</evidence>
<proteinExistence type="predicted"/>
<organism evidence="2">
    <name type="scientific">Menopon gallinae</name>
    <name type="common">poultry shaft louse</name>
    <dbReference type="NCBI Taxonomy" id="328185"/>
    <lineage>
        <taxon>Eukaryota</taxon>
        <taxon>Metazoa</taxon>
        <taxon>Ecdysozoa</taxon>
        <taxon>Arthropoda</taxon>
        <taxon>Hexapoda</taxon>
        <taxon>Insecta</taxon>
        <taxon>Pterygota</taxon>
        <taxon>Neoptera</taxon>
        <taxon>Paraneoptera</taxon>
        <taxon>Psocodea</taxon>
        <taxon>Troctomorpha</taxon>
        <taxon>Phthiraptera</taxon>
        <taxon>Amblycera</taxon>
        <taxon>Menoponidae</taxon>
        <taxon>Menopon</taxon>
    </lineage>
</organism>
<comment type="caution">
    <text evidence="2">The sequence shown here is derived from an EMBL/GenBank/DDBJ whole genome shotgun (WGS) entry which is preliminary data.</text>
</comment>
<sequence>MDRMAHWKNVPTGKDRCCGIISNEKKLDRQGNNSIKESFCRRHTTNSLIFESDFFVCIPCKETQGSLYYLITIGDCGLAGRSLGATHSSMRIPATRKRTYSPQVLKDNGRGPNKSLWGGTSSLDQETNNNMNLQECTDMPDCVPNPKNSSRGIETSVSAFLQCSNRLCVDVASRTAFPIRCRRPVNNVFPRNS</sequence>
<feature type="region of interest" description="Disordered" evidence="1">
    <location>
        <begin position="102"/>
        <end position="124"/>
    </location>
</feature>